<evidence type="ECO:0000256" key="1">
    <source>
        <dbReference type="ARBA" id="ARBA00008894"/>
    </source>
</evidence>
<dbReference type="InterPro" id="IPR003591">
    <property type="entry name" value="Leu-rich_rpt_typical-subtyp"/>
</dbReference>
<feature type="domain" description="NB-ARC" evidence="6">
    <location>
        <begin position="184"/>
        <end position="353"/>
    </location>
</feature>
<dbReference type="STRING" id="52838.A0A4S8IHX2"/>
<dbReference type="PANTHER" id="PTHR23155">
    <property type="entry name" value="DISEASE RESISTANCE PROTEIN RP"/>
    <property type="match status" value="1"/>
</dbReference>
<dbReference type="AlphaFoldDB" id="A0A4S8IHX2"/>
<dbReference type="Pfam" id="PF23598">
    <property type="entry name" value="LRR_14"/>
    <property type="match status" value="1"/>
</dbReference>
<accession>A0A4S8IHX2</accession>
<dbReference type="InterPro" id="IPR044974">
    <property type="entry name" value="Disease_R_plants"/>
</dbReference>
<keyword evidence="4" id="KW-0547">Nucleotide-binding</keyword>
<dbReference type="CDD" id="cd14798">
    <property type="entry name" value="RX-CC_like"/>
    <property type="match status" value="1"/>
</dbReference>
<dbReference type="Gene3D" id="1.10.8.430">
    <property type="entry name" value="Helical domain of apoptotic protease-activating factors"/>
    <property type="match status" value="1"/>
</dbReference>
<evidence type="ECO:0000256" key="2">
    <source>
        <dbReference type="ARBA" id="ARBA00022614"/>
    </source>
</evidence>
<comment type="similarity">
    <text evidence="1">Belongs to the disease resistance NB-LRR family.</text>
</comment>
<evidence type="ECO:0000259" key="6">
    <source>
        <dbReference type="Pfam" id="PF00931"/>
    </source>
</evidence>
<organism evidence="10 11">
    <name type="scientific">Musa balbisiana</name>
    <name type="common">Banana</name>
    <dbReference type="NCBI Taxonomy" id="52838"/>
    <lineage>
        <taxon>Eukaryota</taxon>
        <taxon>Viridiplantae</taxon>
        <taxon>Streptophyta</taxon>
        <taxon>Embryophyta</taxon>
        <taxon>Tracheophyta</taxon>
        <taxon>Spermatophyta</taxon>
        <taxon>Magnoliopsida</taxon>
        <taxon>Liliopsida</taxon>
        <taxon>Zingiberales</taxon>
        <taxon>Musaceae</taxon>
        <taxon>Musa</taxon>
    </lineage>
</organism>
<gene>
    <name evidence="10" type="ORF">C4D60_Mb09t20550</name>
</gene>
<dbReference type="Pfam" id="PF18052">
    <property type="entry name" value="Rx_N"/>
    <property type="match status" value="1"/>
</dbReference>
<dbReference type="PANTHER" id="PTHR23155:SF872">
    <property type="entry name" value="OS02G0456800 PROTEIN"/>
    <property type="match status" value="1"/>
</dbReference>
<sequence length="881" mass="100374">MAMFLEFFVSRYLGKLAEFVEGEACKVLGAKKEIEKLQRRLATIQPYLEDAEKKRHEDATVKSWVMRMKDVMYDADDVIDLCMFGGGKLLEARTSASSSSSGVCFPFHLLSSSFTCIRYRHQVSSRIKELNDRFREITEDSLIISTLVKSDQGGSSSQSQDNMLRSRETHSLEVKSDIVGTQIEDATQNLINKIMQNDKSKCQIFGIVGMGGIGKTTLARKIFNDERIKNKFPKRIWLYVSKNYVEIDLLNKIIRSAGGNVKGGESKEQLVEQLVSLVSQDFFVVLDDVWGTDVWEKLLRDPMISGVASGRIVVTSRYEDVVKRMGNRHIHHVDRMDNESGWALLCKIVFREEEDPEIGRLKEIGKKIVEKCDGLPLAIKAVGGVLRSKETSQAEWKKVVESDWWHMKQMEEEVPRALYLSYEDLPYHLKPCFLYCALYPLGQSQQLARLWVAEGFIAEQGKRLMEDIALDCYRELIQRNLLQLHPYSADQEISVMHDLLRSLGQSLVQGESICIIDDETLKMNSSMKKIRRLSMSTTRQILTLPNEVMKQSDRLRTLLLFNSHQTKTVEDDVLKRLRHLRVLDLAYTSIETIPDTIGKLIHLRYLSLARTKIHEIPETIGRLANLQMLLVEVCQQLHVLPKAIIRLHNLRCLALSGAPLTHIPKGIGRLKNLNTLTGFVVGHDESRSKPDEEWCDLEELHSLSKMRYLSIHQLHRAPINGVSVLTNMPMLMELTLGWPMSVDPRSSEDQIQRAEKIFDQLSPPSSLQKLRIDEFPGRRFPSWMMSKTTPTGDSLPNLKFLRIWNLPSCVELPPVSRFPQLKRFDVNRAKAIKTIGPEFLGLGEAGGAPRVASLNVCNSKTCPTGKNGWRRRSMVMMADEP</sequence>
<evidence type="ECO:0000259" key="7">
    <source>
        <dbReference type="Pfam" id="PF18052"/>
    </source>
</evidence>
<dbReference type="SUPFAM" id="SSF52058">
    <property type="entry name" value="L domain-like"/>
    <property type="match status" value="1"/>
</dbReference>
<feature type="domain" description="Disease resistance R13L4/SHOC-2-like LRR" evidence="9">
    <location>
        <begin position="555"/>
        <end position="804"/>
    </location>
</feature>
<dbReference type="Pfam" id="PF23559">
    <property type="entry name" value="WHD_DRP"/>
    <property type="match status" value="1"/>
</dbReference>
<dbReference type="InterPro" id="IPR038005">
    <property type="entry name" value="RX-like_CC"/>
</dbReference>
<dbReference type="Gene3D" id="1.10.10.10">
    <property type="entry name" value="Winged helix-like DNA-binding domain superfamily/Winged helix DNA-binding domain"/>
    <property type="match status" value="1"/>
</dbReference>
<evidence type="ECO:0000313" key="11">
    <source>
        <dbReference type="Proteomes" id="UP000317650"/>
    </source>
</evidence>
<evidence type="ECO:0000256" key="3">
    <source>
        <dbReference type="ARBA" id="ARBA00022737"/>
    </source>
</evidence>
<dbReference type="Gene3D" id="3.40.50.300">
    <property type="entry name" value="P-loop containing nucleotide triphosphate hydrolases"/>
    <property type="match status" value="1"/>
</dbReference>
<dbReference type="GO" id="GO:0098542">
    <property type="term" value="P:defense response to other organism"/>
    <property type="evidence" value="ECO:0007669"/>
    <property type="project" value="TreeGrafter"/>
</dbReference>
<dbReference type="InterPro" id="IPR042197">
    <property type="entry name" value="Apaf_helical"/>
</dbReference>
<evidence type="ECO:0000256" key="4">
    <source>
        <dbReference type="ARBA" id="ARBA00022741"/>
    </source>
</evidence>
<evidence type="ECO:0000259" key="8">
    <source>
        <dbReference type="Pfam" id="PF23559"/>
    </source>
</evidence>
<dbReference type="Pfam" id="PF00931">
    <property type="entry name" value="NB-ARC"/>
    <property type="match status" value="1"/>
</dbReference>
<keyword evidence="5" id="KW-0611">Plant defense</keyword>
<dbReference type="Proteomes" id="UP000317650">
    <property type="component" value="Chromosome 9"/>
</dbReference>
<dbReference type="SMART" id="SM00369">
    <property type="entry name" value="LRR_TYP"/>
    <property type="match status" value="3"/>
</dbReference>
<dbReference type="GO" id="GO:0043531">
    <property type="term" value="F:ADP binding"/>
    <property type="evidence" value="ECO:0007669"/>
    <property type="project" value="InterPro"/>
</dbReference>
<dbReference type="FunFam" id="3.40.50.300:FF:001091">
    <property type="entry name" value="Probable disease resistance protein At1g61300"/>
    <property type="match status" value="1"/>
</dbReference>
<dbReference type="InterPro" id="IPR058922">
    <property type="entry name" value="WHD_DRP"/>
</dbReference>
<dbReference type="InterPro" id="IPR036388">
    <property type="entry name" value="WH-like_DNA-bd_sf"/>
</dbReference>
<keyword evidence="2" id="KW-0433">Leucine-rich repeat</keyword>
<dbReference type="InterPro" id="IPR002182">
    <property type="entry name" value="NB-ARC"/>
</dbReference>
<dbReference type="Gene3D" id="1.20.5.4130">
    <property type="match status" value="1"/>
</dbReference>
<evidence type="ECO:0000313" key="10">
    <source>
        <dbReference type="EMBL" id="THU47901.1"/>
    </source>
</evidence>
<keyword evidence="3" id="KW-0677">Repeat</keyword>
<dbReference type="PRINTS" id="PR00364">
    <property type="entry name" value="DISEASERSIST"/>
</dbReference>
<evidence type="ECO:0000259" key="9">
    <source>
        <dbReference type="Pfam" id="PF23598"/>
    </source>
</evidence>
<proteinExistence type="inferred from homology"/>
<feature type="domain" description="Disease resistance protein winged helix" evidence="8">
    <location>
        <begin position="444"/>
        <end position="503"/>
    </location>
</feature>
<comment type="caution">
    <text evidence="10">The sequence shown here is derived from an EMBL/GenBank/DDBJ whole genome shotgun (WGS) entry which is preliminary data.</text>
</comment>
<name>A0A4S8IHX2_MUSBA</name>
<keyword evidence="11" id="KW-1185">Reference proteome</keyword>
<dbReference type="InterPro" id="IPR055414">
    <property type="entry name" value="LRR_R13L4/SHOC2-like"/>
</dbReference>
<protein>
    <submittedName>
        <fullName evidence="10">Uncharacterized protein</fullName>
    </submittedName>
</protein>
<dbReference type="Gene3D" id="3.80.10.10">
    <property type="entry name" value="Ribonuclease Inhibitor"/>
    <property type="match status" value="1"/>
</dbReference>
<dbReference type="EMBL" id="PYDT01000010">
    <property type="protein sequence ID" value="THU47901.1"/>
    <property type="molecule type" value="Genomic_DNA"/>
</dbReference>
<dbReference type="InterPro" id="IPR032675">
    <property type="entry name" value="LRR_dom_sf"/>
</dbReference>
<dbReference type="SUPFAM" id="SSF52540">
    <property type="entry name" value="P-loop containing nucleoside triphosphate hydrolases"/>
    <property type="match status" value="1"/>
</dbReference>
<evidence type="ECO:0000256" key="5">
    <source>
        <dbReference type="ARBA" id="ARBA00022821"/>
    </source>
</evidence>
<dbReference type="InterPro" id="IPR041118">
    <property type="entry name" value="Rx_N"/>
</dbReference>
<feature type="domain" description="Disease resistance N-terminal" evidence="7">
    <location>
        <begin position="8"/>
        <end position="88"/>
    </location>
</feature>
<dbReference type="InterPro" id="IPR027417">
    <property type="entry name" value="P-loop_NTPase"/>
</dbReference>
<reference evidence="10 11" key="1">
    <citation type="journal article" date="2019" name="Nat. Plants">
        <title>Genome sequencing of Musa balbisiana reveals subgenome evolution and function divergence in polyploid bananas.</title>
        <authorList>
            <person name="Yao X."/>
        </authorList>
    </citation>
    <scope>NUCLEOTIDE SEQUENCE [LARGE SCALE GENOMIC DNA]</scope>
    <source>
        <strain evidence="11">cv. DH-PKW</strain>
        <tissue evidence="10">Leaves</tissue>
    </source>
</reference>